<dbReference type="InterPro" id="IPR050090">
    <property type="entry name" value="Tyrosine_recombinase_XerCD"/>
</dbReference>
<dbReference type="AlphaFoldDB" id="A0A285TMX8"/>
<organism evidence="8 9">
    <name type="scientific">Stappia indica</name>
    <dbReference type="NCBI Taxonomy" id="538381"/>
    <lineage>
        <taxon>Bacteria</taxon>
        <taxon>Pseudomonadati</taxon>
        <taxon>Pseudomonadota</taxon>
        <taxon>Alphaproteobacteria</taxon>
        <taxon>Hyphomicrobiales</taxon>
        <taxon>Stappiaceae</taxon>
        <taxon>Stappia</taxon>
    </lineage>
</organism>
<gene>
    <name evidence="8" type="ORF">SAMN05421512_11377</name>
</gene>
<evidence type="ECO:0000313" key="8">
    <source>
        <dbReference type="EMBL" id="SOC23821.1"/>
    </source>
</evidence>
<keyword evidence="4" id="KW-0233">DNA recombination</keyword>
<dbReference type="GO" id="GO:0003677">
    <property type="term" value="F:DNA binding"/>
    <property type="evidence" value="ECO:0007669"/>
    <property type="project" value="UniProtKB-UniRule"/>
</dbReference>
<dbReference type="InterPro" id="IPR011010">
    <property type="entry name" value="DNA_brk_join_enz"/>
</dbReference>
<dbReference type="GO" id="GO:0006310">
    <property type="term" value="P:DNA recombination"/>
    <property type="evidence" value="ECO:0007669"/>
    <property type="project" value="UniProtKB-KW"/>
</dbReference>
<evidence type="ECO:0000259" key="7">
    <source>
        <dbReference type="PROSITE" id="PS51900"/>
    </source>
</evidence>
<evidence type="ECO:0000256" key="5">
    <source>
        <dbReference type="PROSITE-ProRule" id="PRU01248"/>
    </source>
</evidence>
<comment type="similarity">
    <text evidence="1">Belongs to the 'phage' integrase family.</text>
</comment>
<keyword evidence="9" id="KW-1185">Reference proteome</keyword>
<accession>A0A285TMX8</accession>
<reference evidence="8 9" key="1">
    <citation type="submission" date="2017-08" db="EMBL/GenBank/DDBJ databases">
        <authorList>
            <person name="de Groot N.N."/>
        </authorList>
    </citation>
    <scope>NUCLEOTIDE SEQUENCE [LARGE SCALE GENOMIC DNA]</scope>
    <source>
        <strain evidence="8 9">USBA 352</strain>
    </source>
</reference>
<dbReference type="PANTHER" id="PTHR30349:SF41">
    <property type="entry name" value="INTEGRASE_RECOMBINASE PROTEIN MJ0367-RELATED"/>
    <property type="match status" value="1"/>
</dbReference>
<dbReference type="Gene3D" id="1.10.443.10">
    <property type="entry name" value="Intergrase catalytic core"/>
    <property type="match status" value="1"/>
</dbReference>
<feature type="compositionally biased region" description="Basic and acidic residues" evidence="6">
    <location>
        <begin position="194"/>
        <end position="208"/>
    </location>
</feature>
<dbReference type="InterPro" id="IPR010998">
    <property type="entry name" value="Integrase_recombinase_N"/>
</dbReference>
<dbReference type="EMBL" id="OBML01000013">
    <property type="protein sequence ID" value="SOC23821.1"/>
    <property type="molecule type" value="Genomic_DNA"/>
</dbReference>
<dbReference type="InterPro" id="IPR044068">
    <property type="entry name" value="CB"/>
</dbReference>
<evidence type="ECO:0000256" key="6">
    <source>
        <dbReference type="SAM" id="MobiDB-lite"/>
    </source>
</evidence>
<evidence type="ECO:0000256" key="2">
    <source>
        <dbReference type="ARBA" id="ARBA00022908"/>
    </source>
</evidence>
<dbReference type="GO" id="GO:0015074">
    <property type="term" value="P:DNA integration"/>
    <property type="evidence" value="ECO:0007669"/>
    <property type="project" value="UniProtKB-KW"/>
</dbReference>
<evidence type="ECO:0000256" key="4">
    <source>
        <dbReference type="ARBA" id="ARBA00023172"/>
    </source>
</evidence>
<protein>
    <submittedName>
        <fullName evidence="8">Site-specific recombinase XerD</fullName>
    </submittedName>
</protein>
<feature type="domain" description="Core-binding (CB)" evidence="7">
    <location>
        <begin position="227"/>
        <end position="311"/>
    </location>
</feature>
<dbReference type="PROSITE" id="PS51900">
    <property type="entry name" value="CB"/>
    <property type="match status" value="1"/>
</dbReference>
<dbReference type="PANTHER" id="PTHR30349">
    <property type="entry name" value="PHAGE INTEGRASE-RELATED"/>
    <property type="match status" value="1"/>
</dbReference>
<dbReference type="Gene3D" id="1.10.150.130">
    <property type="match status" value="1"/>
</dbReference>
<proteinExistence type="inferred from homology"/>
<dbReference type="Proteomes" id="UP000219331">
    <property type="component" value="Unassembled WGS sequence"/>
</dbReference>
<keyword evidence="2" id="KW-0229">DNA integration</keyword>
<dbReference type="SUPFAM" id="SSF56349">
    <property type="entry name" value="DNA breaking-rejoining enzymes"/>
    <property type="match status" value="1"/>
</dbReference>
<dbReference type="RefSeq" id="WP_097176302.1">
    <property type="nucleotide sequence ID" value="NZ_OBML01000013.1"/>
</dbReference>
<dbReference type="InterPro" id="IPR013762">
    <property type="entry name" value="Integrase-like_cat_sf"/>
</dbReference>
<evidence type="ECO:0000313" key="9">
    <source>
        <dbReference type="Proteomes" id="UP000219331"/>
    </source>
</evidence>
<sequence length="539" mass="60389">MTRPTRHPKFGTYYLRTRVPRDLVERIKGRSIRVPVGERIVSVKVGETVKVSLGTKDAAEAKQRTAAALEALGCIWEAERSGPAKLTNKQIQTLAGVFYRGLAEGFEDEPGSSAIWQRVLTANKVAGDGEILGRFGIGDDVRNSAKRRAMEERFGDITDALLDREGLRVDRESRDRLLVALKDASDQAASKLKRNADGDYRPDPDAERFPQVPRGGVADKARGKASVTITALFDKWKARKERQGASPRSARRWEPVIRQFVGFLGHDDAARVTTDDIIAWREKLYEEGRVSVDTFRKTNRAALNSVFALGVDLRLLPDNPVKLVKGEKSRRVRLRDRGFSDDEARKILKAATTAHEHENAGRTSPWTLRARRWVPWLCAYSGARITEMTQLRREDVARVEDVDCIRITPEAGSVKNGEFRLVPLHPHMIEQGFLEFVRGAKAGPLFYDPTRKGADPAQRQSNALGTWVRSDAVGVTDPNVQPNHGWRHRFKNVASRAGISDRTANHITGHAQGNEGNRYGDAEVPTMWEAIKRLPRYEV</sequence>
<name>A0A285TMX8_9HYPH</name>
<evidence type="ECO:0000256" key="3">
    <source>
        <dbReference type="ARBA" id="ARBA00023125"/>
    </source>
</evidence>
<feature type="region of interest" description="Disordered" evidence="6">
    <location>
        <begin position="189"/>
        <end position="220"/>
    </location>
</feature>
<dbReference type="OrthoDB" id="7222937at2"/>
<evidence type="ECO:0000256" key="1">
    <source>
        <dbReference type="ARBA" id="ARBA00008857"/>
    </source>
</evidence>
<keyword evidence="3 5" id="KW-0238">DNA-binding</keyword>